<dbReference type="EMBL" id="MWZD01000023">
    <property type="protein sequence ID" value="PRI10146.1"/>
    <property type="molecule type" value="Genomic_DNA"/>
</dbReference>
<dbReference type="PANTHER" id="PTHR35936">
    <property type="entry name" value="MEMBRANE-BOUND LYTIC MUREIN TRANSGLYCOSYLASE F"/>
    <property type="match status" value="1"/>
</dbReference>
<keyword evidence="1 3" id="KW-0732">Signal</keyword>
<proteinExistence type="predicted"/>
<evidence type="ECO:0000313" key="6">
    <source>
        <dbReference type="Proteomes" id="UP000238650"/>
    </source>
</evidence>
<protein>
    <submittedName>
        <fullName evidence="5">Amino acid ABC transporter substrate-binding protein</fullName>
    </submittedName>
</protein>
<dbReference type="InterPro" id="IPR001638">
    <property type="entry name" value="Solute-binding_3/MltF_N"/>
</dbReference>
<feature type="domain" description="Solute-binding protein family 3/N-terminal" evidence="4">
    <location>
        <begin position="93"/>
        <end position="327"/>
    </location>
</feature>
<organism evidence="5 6">
    <name type="scientific">Leucobacter massiliensis</name>
    <dbReference type="NCBI Taxonomy" id="1686285"/>
    <lineage>
        <taxon>Bacteria</taxon>
        <taxon>Bacillati</taxon>
        <taxon>Actinomycetota</taxon>
        <taxon>Actinomycetes</taxon>
        <taxon>Micrococcales</taxon>
        <taxon>Microbacteriaceae</taxon>
        <taxon>Leucobacter</taxon>
    </lineage>
</organism>
<dbReference type="PROSITE" id="PS51257">
    <property type="entry name" value="PROKAR_LIPOPROTEIN"/>
    <property type="match status" value="1"/>
</dbReference>
<dbReference type="Gene3D" id="3.40.190.10">
    <property type="entry name" value="Periplasmic binding protein-like II"/>
    <property type="match status" value="2"/>
</dbReference>
<evidence type="ECO:0000259" key="4">
    <source>
        <dbReference type="SMART" id="SM00062"/>
    </source>
</evidence>
<dbReference type="PANTHER" id="PTHR35936:SF17">
    <property type="entry name" value="ARGININE-BINDING EXTRACELLULAR PROTEIN ARTP"/>
    <property type="match status" value="1"/>
</dbReference>
<dbReference type="SUPFAM" id="SSF53850">
    <property type="entry name" value="Periplasmic binding protein-like II"/>
    <property type="match status" value="1"/>
</dbReference>
<feature type="compositionally biased region" description="Gly residues" evidence="2">
    <location>
        <begin position="42"/>
        <end position="53"/>
    </location>
</feature>
<accession>A0A2S9QKN2</accession>
<comment type="caution">
    <text evidence="5">The sequence shown here is derived from an EMBL/GenBank/DDBJ whole genome shotgun (WGS) entry which is preliminary data.</text>
</comment>
<dbReference type="SMART" id="SM00062">
    <property type="entry name" value="PBPb"/>
    <property type="match status" value="1"/>
</dbReference>
<keyword evidence="6" id="KW-1185">Reference proteome</keyword>
<dbReference type="Pfam" id="PF00497">
    <property type="entry name" value="SBP_bac_3"/>
    <property type="match status" value="1"/>
</dbReference>
<evidence type="ECO:0000256" key="2">
    <source>
        <dbReference type="SAM" id="MobiDB-lite"/>
    </source>
</evidence>
<name>A0A2S9QKN2_9MICO</name>
<dbReference type="Proteomes" id="UP000238650">
    <property type="component" value="Unassembled WGS sequence"/>
</dbReference>
<evidence type="ECO:0000256" key="1">
    <source>
        <dbReference type="ARBA" id="ARBA00022729"/>
    </source>
</evidence>
<gene>
    <name evidence="5" type="ORF">B4915_13540</name>
</gene>
<feature type="signal peptide" evidence="3">
    <location>
        <begin position="1"/>
        <end position="30"/>
    </location>
</feature>
<sequence length="343" mass="35627">MTHRFAARRTTARRTALTAALALASVTLLACSAVVTERTGASGPGAAGSGPAGGESPYDLTTGSLDGRPHIDPIPEAVAALEASGFEPVESGTLTVALGGAGTPPTSFFAEDDSQTIIGSDPDFASLIAEGLGLEYAPENVAWADWPLGIESGKYDLALTNIGVTEERKDLFDFATYRDAVMGFIVAADSEVERIEEPADVSGLKVVVGSGTNQERFLLDWFAQNEAAGLPPGEAVYYDDTAAGLLALTSGRADASIIPYSLAKFQETTLGETRVVGSFNSAYPVTGQVGAATARGNGLVEPVAIVFRELIDSGVYAEVLARWGQEDEAVSESLINPPGLPRP</sequence>
<feature type="chain" id="PRO_5038663525" evidence="3">
    <location>
        <begin position="31"/>
        <end position="343"/>
    </location>
</feature>
<reference evidence="5 6" key="1">
    <citation type="journal article" date="2017" name="New Microbes New Infect">
        <title>Genome sequence of 'Leucobacter massiliensis' sp. nov. isolated from human pharynx after travel to the 2014 Hajj.</title>
        <authorList>
            <person name="Leangapichart T."/>
            <person name="Gautret P."/>
            <person name="Nguyen T.T."/>
            <person name="Armstrong N."/>
            <person name="Rolain J.M."/>
        </authorList>
    </citation>
    <scope>NUCLEOTIDE SEQUENCE [LARGE SCALE GENOMIC DNA]</scope>
    <source>
        <strain evidence="5 6">122RC15</strain>
    </source>
</reference>
<dbReference type="OrthoDB" id="4633994at2"/>
<dbReference type="AlphaFoldDB" id="A0A2S9QKN2"/>
<evidence type="ECO:0000313" key="5">
    <source>
        <dbReference type="EMBL" id="PRI10146.1"/>
    </source>
</evidence>
<evidence type="ECO:0000256" key="3">
    <source>
        <dbReference type="SAM" id="SignalP"/>
    </source>
</evidence>
<feature type="region of interest" description="Disordered" evidence="2">
    <location>
        <begin position="40"/>
        <end position="67"/>
    </location>
</feature>
<dbReference type="RefSeq" id="WP_105806355.1">
    <property type="nucleotide sequence ID" value="NZ_MWZD01000023.1"/>
</dbReference>